<dbReference type="Pfam" id="PF13490">
    <property type="entry name" value="zf-HC2"/>
    <property type="match status" value="1"/>
</dbReference>
<sequence>MRCQDALEMLSPYLDGVLTPAEREAVRVHLACCPNCSAELEELRASLRLLQELPELTPPAGFRAGVMEKIDQQAAPQQAPQHKSWLNRVTGVARSTWYRTAAVAAVMAMTLGLTALWEKEGNQFLPVDTKPNDAVVAVQEPKQPGNDQPAPKDDVSAPVQEPGTSTAKPDTVSPDDGARSDAASGKPNATVAVPNHHDKQGEGFVPQPSEGMVAGSAVLKLDVENLESALKSVGTIVQNKGGAVYQPTPVRRKPAPSA</sequence>
<evidence type="ECO:0000256" key="7">
    <source>
        <dbReference type="SAM" id="MobiDB-lite"/>
    </source>
</evidence>
<evidence type="ECO:0000256" key="3">
    <source>
        <dbReference type="ARBA" id="ARBA00022989"/>
    </source>
</evidence>
<protein>
    <recommendedName>
        <fullName evidence="6">Anti-sigma-W factor RsiW</fullName>
    </recommendedName>
</protein>
<keyword evidence="2" id="KW-0812">Transmembrane</keyword>
<feature type="domain" description="Putative zinc-finger" evidence="8">
    <location>
        <begin position="3"/>
        <end position="36"/>
    </location>
</feature>
<dbReference type="PANTHER" id="PTHR37461">
    <property type="entry name" value="ANTI-SIGMA-K FACTOR RSKA"/>
    <property type="match status" value="1"/>
</dbReference>
<keyword evidence="10" id="KW-1185">Reference proteome</keyword>
<dbReference type="GO" id="GO:0006417">
    <property type="term" value="P:regulation of translation"/>
    <property type="evidence" value="ECO:0007669"/>
    <property type="project" value="TreeGrafter"/>
</dbReference>
<accession>A0A2C6MG33</accession>
<dbReference type="Proteomes" id="UP000222564">
    <property type="component" value="Unassembled WGS sequence"/>
</dbReference>
<dbReference type="InterPro" id="IPR027383">
    <property type="entry name" value="Znf_put"/>
</dbReference>
<reference evidence="9 10" key="1">
    <citation type="submission" date="2013-09" db="EMBL/GenBank/DDBJ databases">
        <title>Biodegradation of hydrocarbons in the deep terrestrial subsurface : characterization of a microbial consortium composed of two Desulfotomaculum species originating from a deep geological formation.</title>
        <authorList>
            <person name="Aullo T."/>
            <person name="Berlendis S."/>
            <person name="Lascourreges J.-F."/>
            <person name="Dessort D."/>
            <person name="Saint-Laurent S."/>
            <person name="Schraauwers B."/>
            <person name="Mas J."/>
            <person name="Magot M."/>
            <person name="Ranchou-Peyruse A."/>
        </authorList>
    </citation>
    <scope>NUCLEOTIDE SEQUENCE [LARGE SCALE GENOMIC DNA]</scope>
    <source>
        <strain evidence="9 10">Bs107</strain>
    </source>
</reference>
<feature type="region of interest" description="Disordered" evidence="7">
    <location>
        <begin position="140"/>
        <end position="210"/>
    </location>
</feature>
<name>A0A2C6MG33_9FIRM</name>
<dbReference type="Gene3D" id="1.10.10.1320">
    <property type="entry name" value="Anti-sigma factor, zinc-finger domain"/>
    <property type="match status" value="1"/>
</dbReference>
<evidence type="ECO:0000259" key="8">
    <source>
        <dbReference type="Pfam" id="PF13490"/>
    </source>
</evidence>
<feature type="region of interest" description="Disordered" evidence="7">
    <location>
        <begin position="233"/>
        <end position="258"/>
    </location>
</feature>
<dbReference type="PANTHER" id="PTHR37461:SF1">
    <property type="entry name" value="ANTI-SIGMA-K FACTOR RSKA"/>
    <property type="match status" value="1"/>
</dbReference>
<dbReference type="GO" id="GO:0016989">
    <property type="term" value="F:sigma factor antagonist activity"/>
    <property type="evidence" value="ECO:0007669"/>
    <property type="project" value="TreeGrafter"/>
</dbReference>
<comment type="subcellular location">
    <subcellularLocation>
        <location evidence="1">Membrane</location>
        <topology evidence="1">Single-pass membrane protein</topology>
    </subcellularLocation>
</comment>
<evidence type="ECO:0000313" key="9">
    <source>
        <dbReference type="EMBL" id="PHJ38644.1"/>
    </source>
</evidence>
<proteinExistence type="inferred from homology"/>
<dbReference type="AlphaFoldDB" id="A0A2C6MG33"/>
<evidence type="ECO:0000256" key="5">
    <source>
        <dbReference type="ARBA" id="ARBA00024353"/>
    </source>
</evidence>
<gene>
    <name evidence="9" type="ORF">P378_08885</name>
</gene>
<dbReference type="InterPro" id="IPR041916">
    <property type="entry name" value="Anti_sigma_zinc_sf"/>
</dbReference>
<comment type="caution">
    <text evidence="9">The sequence shown here is derived from an EMBL/GenBank/DDBJ whole genome shotgun (WGS) entry which is preliminary data.</text>
</comment>
<evidence type="ECO:0000256" key="4">
    <source>
        <dbReference type="ARBA" id="ARBA00023136"/>
    </source>
</evidence>
<evidence type="ECO:0000313" key="10">
    <source>
        <dbReference type="Proteomes" id="UP000222564"/>
    </source>
</evidence>
<dbReference type="EMBL" id="AWQQ01000047">
    <property type="protein sequence ID" value="PHJ38644.1"/>
    <property type="molecule type" value="Genomic_DNA"/>
</dbReference>
<evidence type="ECO:0000256" key="1">
    <source>
        <dbReference type="ARBA" id="ARBA00004167"/>
    </source>
</evidence>
<keyword evidence="3" id="KW-1133">Transmembrane helix</keyword>
<keyword evidence="4" id="KW-0472">Membrane</keyword>
<dbReference type="GO" id="GO:0016020">
    <property type="term" value="C:membrane"/>
    <property type="evidence" value="ECO:0007669"/>
    <property type="project" value="UniProtKB-SubCell"/>
</dbReference>
<dbReference type="InterPro" id="IPR051474">
    <property type="entry name" value="Anti-sigma-K/W_factor"/>
</dbReference>
<organism evidence="9 10">
    <name type="scientific">Desulforamulus profundi</name>
    <dbReference type="NCBI Taxonomy" id="1383067"/>
    <lineage>
        <taxon>Bacteria</taxon>
        <taxon>Bacillati</taxon>
        <taxon>Bacillota</taxon>
        <taxon>Clostridia</taxon>
        <taxon>Eubacteriales</taxon>
        <taxon>Peptococcaceae</taxon>
        <taxon>Desulforamulus</taxon>
    </lineage>
</organism>
<dbReference type="RefSeq" id="WP_238473016.1">
    <property type="nucleotide sequence ID" value="NZ_AWQQ01000047.1"/>
</dbReference>
<evidence type="ECO:0000256" key="6">
    <source>
        <dbReference type="ARBA" id="ARBA00024438"/>
    </source>
</evidence>
<evidence type="ECO:0000256" key="2">
    <source>
        <dbReference type="ARBA" id="ARBA00022692"/>
    </source>
</evidence>
<comment type="similarity">
    <text evidence="5">Belongs to the zinc-associated anti-sigma factor (ZAS) superfamily. Anti-sigma-W factor family.</text>
</comment>